<evidence type="ECO:0000313" key="1">
    <source>
        <dbReference type="EMBL" id="MBX66046.1"/>
    </source>
</evidence>
<accession>A0A2P2QGJ0</accession>
<dbReference type="AlphaFoldDB" id="A0A2P2QGJ0"/>
<sequence length="20" mass="2131">MGAVCTCSNNMLKIFKGVTL</sequence>
<reference evidence="1" key="1">
    <citation type="submission" date="2018-02" db="EMBL/GenBank/DDBJ databases">
        <title>Rhizophora mucronata_Transcriptome.</title>
        <authorList>
            <person name="Meera S.P."/>
            <person name="Sreeshan A."/>
            <person name="Augustine A."/>
        </authorList>
    </citation>
    <scope>NUCLEOTIDE SEQUENCE</scope>
    <source>
        <tissue evidence="1">Leaf</tissue>
    </source>
</reference>
<proteinExistence type="predicted"/>
<protein>
    <submittedName>
        <fullName evidence="1">Uncharacterized protein</fullName>
    </submittedName>
</protein>
<organism evidence="1">
    <name type="scientific">Rhizophora mucronata</name>
    <name type="common">Asiatic mangrove</name>
    <dbReference type="NCBI Taxonomy" id="61149"/>
    <lineage>
        <taxon>Eukaryota</taxon>
        <taxon>Viridiplantae</taxon>
        <taxon>Streptophyta</taxon>
        <taxon>Embryophyta</taxon>
        <taxon>Tracheophyta</taxon>
        <taxon>Spermatophyta</taxon>
        <taxon>Magnoliopsida</taxon>
        <taxon>eudicotyledons</taxon>
        <taxon>Gunneridae</taxon>
        <taxon>Pentapetalae</taxon>
        <taxon>rosids</taxon>
        <taxon>fabids</taxon>
        <taxon>Malpighiales</taxon>
        <taxon>Rhizophoraceae</taxon>
        <taxon>Rhizophora</taxon>
    </lineage>
</organism>
<dbReference type="EMBL" id="GGEC01085562">
    <property type="protein sequence ID" value="MBX66046.1"/>
    <property type="molecule type" value="Transcribed_RNA"/>
</dbReference>
<name>A0A2P2QGJ0_RHIMU</name>